<reference evidence="2" key="2">
    <citation type="submission" date="2022-01" db="EMBL/GenBank/DDBJ databases">
        <authorList>
            <person name="Yamashiro T."/>
            <person name="Shiraishi A."/>
            <person name="Satake H."/>
            <person name="Nakayama K."/>
        </authorList>
    </citation>
    <scope>NUCLEOTIDE SEQUENCE</scope>
</reference>
<feature type="coiled-coil region" evidence="1">
    <location>
        <begin position="131"/>
        <end position="158"/>
    </location>
</feature>
<organism evidence="2 3">
    <name type="scientific">Tanacetum coccineum</name>
    <dbReference type="NCBI Taxonomy" id="301880"/>
    <lineage>
        <taxon>Eukaryota</taxon>
        <taxon>Viridiplantae</taxon>
        <taxon>Streptophyta</taxon>
        <taxon>Embryophyta</taxon>
        <taxon>Tracheophyta</taxon>
        <taxon>Spermatophyta</taxon>
        <taxon>Magnoliopsida</taxon>
        <taxon>eudicotyledons</taxon>
        <taxon>Gunneridae</taxon>
        <taxon>Pentapetalae</taxon>
        <taxon>asterids</taxon>
        <taxon>campanulids</taxon>
        <taxon>Asterales</taxon>
        <taxon>Asteraceae</taxon>
        <taxon>Asteroideae</taxon>
        <taxon>Anthemideae</taxon>
        <taxon>Anthemidinae</taxon>
        <taxon>Tanacetum</taxon>
    </lineage>
</organism>
<accession>A0ABQ4X1E3</accession>
<keyword evidence="1" id="KW-0175">Coiled coil</keyword>
<reference evidence="2" key="1">
    <citation type="journal article" date="2022" name="Int. J. Mol. Sci.">
        <title>Draft Genome of Tanacetum Coccineum: Genomic Comparison of Closely Related Tanacetum-Family Plants.</title>
        <authorList>
            <person name="Yamashiro T."/>
            <person name="Shiraishi A."/>
            <person name="Nakayama K."/>
            <person name="Satake H."/>
        </authorList>
    </citation>
    <scope>NUCLEOTIDE SEQUENCE</scope>
</reference>
<evidence type="ECO:0000313" key="3">
    <source>
        <dbReference type="Proteomes" id="UP001151760"/>
    </source>
</evidence>
<proteinExistence type="predicted"/>
<dbReference type="EMBL" id="BQNB010009108">
    <property type="protein sequence ID" value="GJS58850.1"/>
    <property type="molecule type" value="Genomic_DNA"/>
</dbReference>
<gene>
    <name evidence="2" type="ORF">Tco_0653634</name>
</gene>
<evidence type="ECO:0000313" key="2">
    <source>
        <dbReference type="EMBL" id="GJS58850.1"/>
    </source>
</evidence>
<name>A0ABQ4X1E3_9ASTR</name>
<evidence type="ECO:0008006" key="4">
    <source>
        <dbReference type="Google" id="ProtNLM"/>
    </source>
</evidence>
<comment type="caution">
    <text evidence="2">The sequence shown here is derived from an EMBL/GenBank/DDBJ whole genome shotgun (WGS) entry which is preliminary data.</text>
</comment>
<keyword evidence="3" id="KW-1185">Reference proteome</keyword>
<sequence>MRQRRWLELLKDYNANIQYHPGKANVVADALSRKNSGIMACLKLQPEIIKDLELMEVELVVRGSECYIASLKIEPNLILRIKEAQKEDGELWSVVQNMKKAVLTKAHSSPFSIHHGSTKIGELVIESSELVEVANEKAVIAKENLEEARSQQKNYVNRHRLALEFKPEDHVFL</sequence>
<dbReference type="Proteomes" id="UP001151760">
    <property type="component" value="Unassembled WGS sequence"/>
</dbReference>
<evidence type="ECO:0000256" key="1">
    <source>
        <dbReference type="SAM" id="Coils"/>
    </source>
</evidence>
<protein>
    <recommendedName>
        <fullName evidence="4">Reverse transcriptase domain-containing protein</fullName>
    </recommendedName>
</protein>